<dbReference type="GO" id="GO:0008757">
    <property type="term" value="F:S-adenosylmethionine-dependent methyltransferase activity"/>
    <property type="evidence" value="ECO:0007669"/>
    <property type="project" value="InterPro"/>
</dbReference>
<dbReference type="EMBL" id="SWBR01000002">
    <property type="protein sequence ID" value="TKC10527.1"/>
    <property type="molecule type" value="Genomic_DNA"/>
</dbReference>
<dbReference type="SUPFAM" id="SSF47757">
    <property type="entry name" value="Chemotaxis receptor methyltransferase CheR, N-terminal domain"/>
    <property type="match status" value="1"/>
</dbReference>
<dbReference type="InterPro" id="IPR000673">
    <property type="entry name" value="Sig_transdc_resp-reg_Me-estase"/>
</dbReference>
<protein>
    <submittedName>
        <fullName evidence="6">Chemotaxis protein CheR</fullName>
    </submittedName>
</protein>
<dbReference type="InterPro" id="IPR050903">
    <property type="entry name" value="Bact_Chemotaxis_MeTrfase"/>
</dbReference>
<dbReference type="Proteomes" id="UP000309488">
    <property type="component" value="Unassembled WGS sequence"/>
</dbReference>
<dbReference type="Gene3D" id="1.10.287.130">
    <property type="match status" value="1"/>
</dbReference>
<evidence type="ECO:0000259" key="3">
    <source>
        <dbReference type="PROSITE" id="PS50109"/>
    </source>
</evidence>
<dbReference type="InterPro" id="IPR000780">
    <property type="entry name" value="CheR_MeTrfase"/>
</dbReference>
<dbReference type="Gene3D" id="3.40.50.180">
    <property type="entry name" value="Methylesterase CheB, C-terminal domain"/>
    <property type="match status" value="1"/>
</dbReference>
<sequence length="1058" mass="119075">MLNLDPKYIIAIGASAGGMEEINSFFDNTPLDGVAYVIVQHLSPVFKSRMVELLGKHSKLKVREAEDGSNVKSNEVYLIPNNKFMTIKDGKLRLTEKGNKGPHLTINTFFNSLAKDCGTKAIGVVLSGLGSDGTEGIIEIKKKGGMVMVRNPETSDFSSMPAHAVATGMVDFILEPALMPAAIEAYVDKEGKLSVESPEDQLVIPEIIKLIEQSSPHDFSGYKQSTILRRTQKRASQENFNSLQAYLEFLNENPSEVIALGKEFLISVTAFFRDPEAFDHIEKKIIPKILEKLEVREELKIWVAGCATGEEAYSLAILIAEQLTGAHKNTIVKIFATDIDTAAMAHAAKGTYSLDISKTVSQKRLDDYFTKEGENYKIKQGIRKMVIFAQHDLVKNPPYCNMHLISCRNLLIYMTPVLQKKVFNMLLFGLKMDGYLFLGSSENPTPIINSLEIADKRWKIYRNTKNKKAISFDAFAIPEYQEIKRKSIFSGEGDGKNNNNTLTDLMSNAAAREMGYLCVFVDEYNHVIRAYGDTSRYMLQENFNSNLEELLKPPLAIAFNTLRTTAIQNNERANVSAISIKNGSEVISINLSVVPIVTKNVYQKILMALFSENEHSMIGNTPIFDEKIYQDKYTQNLEQELRALKLKLNEVHDELDSSNENMQSFNEELISANEEMQSTNEEMQSVNEELHTINTEYHLKNKELLEINDDLNNYFRSNINGQLFINNELELMKFSPGAINLINLRDSDVGRPINHISTNIKFENLIEDIKNVLENDTVFAKEIETTNGRWYQMMIMPYLQQSSKTRSGAIITFSDITQLKDIQFELDEKNQSLLRINADLDHFIHAASHDLLAPLGNIETSINVMNHIALSDAKLIDVLDLINRSIKTYRLLITDIGVIAKVEHEMAVMEMVNLNEIIDNVEWSLTDKIKQSGAKIIRNLEVNELSFSRKNLRSIMFNLISNAIKFKGNEEPLINIQCQKVGKNIILKIKDNGKGIDAQGLDKIFAMYGRLNQDIEGSGIGLYLAKKIINAAGGKIVVESEPGKGSIFTIYLNSLIMD</sequence>
<feature type="active site" evidence="1">
    <location>
        <position position="15"/>
    </location>
</feature>
<evidence type="ECO:0000313" key="7">
    <source>
        <dbReference type="Proteomes" id="UP000309488"/>
    </source>
</evidence>
<feature type="domain" description="Histidine kinase" evidence="3">
    <location>
        <begin position="846"/>
        <end position="1056"/>
    </location>
</feature>
<dbReference type="InterPro" id="IPR003594">
    <property type="entry name" value="HATPase_dom"/>
</dbReference>
<dbReference type="GO" id="GO:0000155">
    <property type="term" value="F:phosphorelay sensor kinase activity"/>
    <property type="evidence" value="ECO:0007669"/>
    <property type="project" value="InterPro"/>
</dbReference>
<accession>A0A4U1CQX2</accession>
<dbReference type="InterPro" id="IPR036097">
    <property type="entry name" value="HisK_dim/P_sf"/>
</dbReference>
<dbReference type="Gene3D" id="3.30.450.20">
    <property type="entry name" value="PAS domain"/>
    <property type="match status" value="1"/>
</dbReference>
<feature type="active site" evidence="1">
    <location>
        <position position="41"/>
    </location>
</feature>
<evidence type="ECO:0000259" key="5">
    <source>
        <dbReference type="PROSITE" id="PS50123"/>
    </source>
</evidence>
<dbReference type="Pfam" id="PF02518">
    <property type="entry name" value="HATPase_c"/>
    <property type="match status" value="1"/>
</dbReference>
<keyword evidence="7" id="KW-1185">Reference proteome</keyword>
<dbReference type="GO" id="GO:0005737">
    <property type="term" value="C:cytoplasm"/>
    <property type="evidence" value="ECO:0007669"/>
    <property type="project" value="InterPro"/>
</dbReference>
<dbReference type="InterPro" id="IPR035909">
    <property type="entry name" value="CheB_C"/>
</dbReference>
<evidence type="ECO:0000259" key="4">
    <source>
        <dbReference type="PROSITE" id="PS50122"/>
    </source>
</evidence>
<dbReference type="Gene3D" id="3.40.50.150">
    <property type="entry name" value="Vaccinia Virus protein VP39"/>
    <property type="match status" value="1"/>
</dbReference>
<evidence type="ECO:0000256" key="2">
    <source>
        <dbReference type="SAM" id="Coils"/>
    </source>
</evidence>
<dbReference type="Pfam" id="PF13596">
    <property type="entry name" value="PAS_10"/>
    <property type="match status" value="1"/>
</dbReference>
<dbReference type="InterPro" id="IPR005467">
    <property type="entry name" value="His_kinase_dom"/>
</dbReference>
<feature type="active site" evidence="1">
    <location>
        <position position="132"/>
    </location>
</feature>
<dbReference type="InterPro" id="IPR022641">
    <property type="entry name" value="CheR_N"/>
</dbReference>
<reference evidence="6 7" key="1">
    <citation type="submission" date="2019-04" db="EMBL/GenBank/DDBJ databases">
        <title>Pedobacter sp. RP-3-22 sp. nov., isolated from Arctic soil.</title>
        <authorList>
            <person name="Dahal R.H."/>
            <person name="Kim D.-U."/>
        </authorList>
    </citation>
    <scope>NUCLEOTIDE SEQUENCE [LARGE SCALE GENOMIC DNA]</scope>
    <source>
        <strain evidence="6 7">RP-3-22</strain>
    </source>
</reference>
<dbReference type="PROSITE" id="PS50123">
    <property type="entry name" value="CHER"/>
    <property type="match status" value="1"/>
</dbReference>
<evidence type="ECO:0000256" key="1">
    <source>
        <dbReference type="PROSITE-ProRule" id="PRU00050"/>
    </source>
</evidence>
<dbReference type="GO" id="GO:0006935">
    <property type="term" value="P:chemotaxis"/>
    <property type="evidence" value="ECO:0007669"/>
    <property type="project" value="UniProtKB-UniRule"/>
</dbReference>
<dbReference type="Pfam" id="PF01339">
    <property type="entry name" value="CheB_methylest"/>
    <property type="match status" value="1"/>
</dbReference>
<dbReference type="CDD" id="cd16434">
    <property type="entry name" value="CheB-CheR_fusion"/>
    <property type="match status" value="1"/>
</dbReference>
<feature type="coiled-coil region" evidence="2">
    <location>
        <begin position="634"/>
        <end position="696"/>
    </location>
</feature>
<dbReference type="PANTHER" id="PTHR24422">
    <property type="entry name" value="CHEMOTAXIS PROTEIN METHYLTRANSFERASE"/>
    <property type="match status" value="1"/>
</dbReference>
<dbReference type="PROSITE" id="PS50122">
    <property type="entry name" value="CHEB"/>
    <property type="match status" value="1"/>
</dbReference>
<keyword evidence="1" id="KW-0378">Hydrolase</keyword>
<dbReference type="AlphaFoldDB" id="A0A4U1CQX2"/>
<dbReference type="PANTHER" id="PTHR24422:SF27">
    <property type="entry name" value="PROTEIN-GLUTAMATE O-METHYLTRANSFERASE"/>
    <property type="match status" value="1"/>
</dbReference>
<dbReference type="SUPFAM" id="SSF55874">
    <property type="entry name" value="ATPase domain of HSP90 chaperone/DNA topoisomerase II/histidine kinase"/>
    <property type="match status" value="1"/>
</dbReference>
<dbReference type="GO" id="GO:0008984">
    <property type="term" value="F:protein-glutamate methylesterase activity"/>
    <property type="evidence" value="ECO:0007669"/>
    <property type="project" value="InterPro"/>
</dbReference>
<organism evidence="6 7">
    <name type="scientific">Pedobacter polaris</name>
    <dbReference type="NCBI Taxonomy" id="2571273"/>
    <lineage>
        <taxon>Bacteria</taxon>
        <taxon>Pseudomonadati</taxon>
        <taxon>Bacteroidota</taxon>
        <taxon>Sphingobacteriia</taxon>
        <taxon>Sphingobacteriales</taxon>
        <taxon>Sphingobacteriaceae</taxon>
        <taxon>Pedobacter</taxon>
    </lineage>
</organism>
<dbReference type="InterPro" id="IPR022642">
    <property type="entry name" value="CheR_C"/>
</dbReference>
<feature type="domain" description="CheR-type methyltransferase" evidence="5">
    <location>
        <begin position="206"/>
        <end position="466"/>
    </location>
</feature>
<dbReference type="Gene3D" id="3.30.565.10">
    <property type="entry name" value="Histidine kinase-like ATPase, C-terminal domain"/>
    <property type="match status" value="1"/>
</dbReference>
<dbReference type="SUPFAM" id="SSF47384">
    <property type="entry name" value="Homodimeric domain of signal transducing histidine kinase"/>
    <property type="match status" value="1"/>
</dbReference>
<dbReference type="InterPro" id="IPR029063">
    <property type="entry name" value="SAM-dependent_MTases_sf"/>
</dbReference>
<dbReference type="SMART" id="SM00387">
    <property type="entry name" value="HATPase_c"/>
    <property type="match status" value="1"/>
</dbReference>
<comment type="caution">
    <text evidence="6">The sequence shown here is derived from an EMBL/GenBank/DDBJ whole genome shotgun (WGS) entry which is preliminary data.</text>
</comment>
<keyword evidence="2" id="KW-0175">Coiled coil</keyword>
<evidence type="ECO:0000313" key="6">
    <source>
        <dbReference type="EMBL" id="TKC10527.1"/>
    </source>
</evidence>
<dbReference type="RefSeq" id="WP_136840452.1">
    <property type="nucleotide sequence ID" value="NZ_SWBR01000002.1"/>
</dbReference>
<gene>
    <name evidence="6" type="ORF">FA048_10110</name>
</gene>
<dbReference type="GO" id="GO:0000156">
    <property type="term" value="F:phosphorelay response regulator activity"/>
    <property type="evidence" value="ECO:0007669"/>
    <property type="project" value="InterPro"/>
</dbReference>
<dbReference type="SMART" id="SM00138">
    <property type="entry name" value="MeTrc"/>
    <property type="match status" value="1"/>
</dbReference>
<dbReference type="SUPFAM" id="SSF52738">
    <property type="entry name" value="Methylesterase CheB, C-terminal domain"/>
    <property type="match status" value="1"/>
</dbReference>
<dbReference type="Pfam" id="PF03705">
    <property type="entry name" value="CheR_N"/>
    <property type="match status" value="1"/>
</dbReference>
<keyword evidence="1" id="KW-0145">Chemotaxis</keyword>
<name>A0A4U1CQX2_9SPHI</name>
<feature type="domain" description="CheB-type methylesterase" evidence="4">
    <location>
        <begin position="3"/>
        <end position="190"/>
    </location>
</feature>
<dbReference type="SUPFAM" id="SSF53335">
    <property type="entry name" value="S-adenosyl-L-methionine-dependent methyltransferases"/>
    <property type="match status" value="1"/>
</dbReference>
<dbReference type="PRINTS" id="PR00996">
    <property type="entry name" value="CHERMTFRASE"/>
</dbReference>
<dbReference type="OrthoDB" id="9813151at2"/>
<proteinExistence type="predicted"/>
<dbReference type="Pfam" id="PF01739">
    <property type="entry name" value="CheR"/>
    <property type="match status" value="1"/>
</dbReference>
<dbReference type="PROSITE" id="PS50109">
    <property type="entry name" value="HIS_KIN"/>
    <property type="match status" value="1"/>
</dbReference>
<dbReference type="InterPro" id="IPR036890">
    <property type="entry name" value="HATPase_C_sf"/>
</dbReference>
<dbReference type="CDD" id="cd00075">
    <property type="entry name" value="HATPase"/>
    <property type="match status" value="1"/>
</dbReference>